<sequence>MKRSDRLVAEQFEDFQFNEISLVQLERVNPRPFSTLSARESEWAKAEVVLKSSNSVFERKS</sequence>
<proteinExistence type="predicted"/>
<evidence type="ECO:0000313" key="1">
    <source>
        <dbReference type="EMBL" id="KAG5606214.1"/>
    </source>
</evidence>
<gene>
    <name evidence="1" type="ORF">H5410_027706</name>
</gene>
<evidence type="ECO:0000313" key="2">
    <source>
        <dbReference type="Proteomes" id="UP000824120"/>
    </source>
</evidence>
<comment type="caution">
    <text evidence="1">The sequence shown here is derived from an EMBL/GenBank/DDBJ whole genome shotgun (WGS) entry which is preliminary data.</text>
</comment>
<protein>
    <submittedName>
        <fullName evidence="1">Uncharacterized protein</fullName>
    </submittedName>
</protein>
<keyword evidence="2" id="KW-1185">Reference proteome</keyword>
<dbReference type="AlphaFoldDB" id="A0A9J5Z594"/>
<dbReference type="EMBL" id="JACXVP010000005">
    <property type="protein sequence ID" value="KAG5606214.1"/>
    <property type="molecule type" value="Genomic_DNA"/>
</dbReference>
<accession>A0A9J5Z594</accession>
<organism evidence="1 2">
    <name type="scientific">Solanum commersonii</name>
    <name type="common">Commerson's wild potato</name>
    <name type="synonym">Commerson's nightshade</name>
    <dbReference type="NCBI Taxonomy" id="4109"/>
    <lineage>
        <taxon>Eukaryota</taxon>
        <taxon>Viridiplantae</taxon>
        <taxon>Streptophyta</taxon>
        <taxon>Embryophyta</taxon>
        <taxon>Tracheophyta</taxon>
        <taxon>Spermatophyta</taxon>
        <taxon>Magnoliopsida</taxon>
        <taxon>eudicotyledons</taxon>
        <taxon>Gunneridae</taxon>
        <taxon>Pentapetalae</taxon>
        <taxon>asterids</taxon>
        <taxon>lamiids</taxon>
        <taxon>Solanales</taxon>
        <taxon>Solanaceae</taxon>
        <taxon>Solanoideae</taxon>
        <taxon>Solaneae</taxon>
        <taxon>Solanum</taxon>
    </lineage>
</organism>
<dbReference type="Proteomes" id="UP000824120">
    <property type="component" value="Chromosome 5"/>
</dbReference>
<reference evidence="1 2" key="1">
    <citation type="submission" date="2020-09" db="EMBL/GenBank/DDBJ databases">
        <title>De no assembly of potato wild relative species, Solanum commersonii.</title>
        <authorList>
            <person name="Cho K."/>
        </authorList>
    </citation>
    <scope>NUCLEOTIDE SEQUENCE [LARGE SCALE GENOMIC DNA]</scope>
    <source>
        <strain evidence="1">LZ3.2</strain>
        <tissue evidence="1">Leaf</tissue>
    </source>
</reference>
<name>A0A9J5Z594_SOLCO</name>